<dbReference type="RefSeq" id="WP_231002685.1">
    <property type="nucleotide sequence ID" value="NZ_JAJNEC010000003.1"/>
</dbReference>
<evidence type="ECO:0008006" key="3">
    <source>
        <dbReference type="Google" id="ProtNLM"/>
    </source>
</evidence>
<protein>
    <recommendedName>
        <fullName evidence="3">Apea-like HEPN domain-containing protein</fullName>
    </recommendedName>
</protein>
<reference evidence="1 2" key="1">
    <citation type="submission" date="2021-11" db="EMBL/GenBank/DDBJ databases">
        <title>Genomic of Niabella pedocola.</title>
        <authorList>
            <person name="Wu T."/>
        </authorList>
    </citation>
    <scope>NUCLEOTIDE SEQUENCE [LARGE SCALE GENOMIC DNA]</scope>
    <source>
        <strain evidence="1 2">JCM 31011</strain>
    </source>
</reference>
<evidence type="ECO:0000313" key="2">
    <source>
        <dbReference type="Proteomes" id="UP001199816"/>
    </source>
</evidence>
<comment type="caution">
    <text evidence="1">The sequence shown here is derived from an EMBL/GenBank/DDBJ whole genome shotgun (WGS) entry which is preliminary data.</text>
</comment>
<sequence>MNAKRMRIVFFSKEDGSAHHFLTMAEDLLITLDLDARSEINDLLELYHIHLYFDSGLFLPTWDEAKKQAFIGIVKISFDKLKRFMLALPGTDIISIIKSLDSPEYLKSFWRLFNDLSIYKKVDKADFLLILESKPSQIRKVLLYKNLVEHFHNEIKSFLFNYDEAAELLLSKFEQEHRHKAPAYNFPSSLNHTDKEKIIEKYIDSENANLNYLQLVQQSKDSNDLKFSPKIRLKAKRKSEVLNNEILESNKDHLWCIGVDIGLDSGMKELAEYYYEGDVFRAIYSRDYLDTITSDTELFQVFRHPFCYIDEHGLSTLVNKESEMDVMEKIFMKSKNAYPDGIVFKRKAFLAQGQIVLLNSYLKSKENSVEHIVSAFINQHLNTHYRVQHLRFQPSGTHLSFLEKIRVLAPEFESLLRQYEAYVNDGVIDFDLLGLSSAPIRLNEIRSLVSKKYIYTNSETIGRLLYLFFSDQSSLYYTDKYKDKYHNLYDLLKNEQVSFDDFESYQQPEIKKLIEEDYILINDNNTIGIKNETLLYIVSKLYKDEVLNYWHHKKPVRDMIDELINEKQLAAGSSLFTRQEISFYNYYLNKKEFTNGIDLRNKYLHGSNSSSEKEHQSDYYILLKLIILTALKIENDLLINDFAAKAQV</sequence>
<organism evidence="1 2">
    <name type="scientific">Niabella pedocola</name>
    <dbReference type="NCBI Taxonomy" id="1752077"/>
    <lineage>
        <taxon>Bacteria</taxon>
        <taxon>Pseudomonadati</taxon>
        <taxon>Bacteroidota</taxon>
        <taxon>Chitinophagia</taxon>
        <taxon>Chitinophagales</taxon>
        <taxon>Chitinophagaceae</taxon>
        <taxon>Niabella</taxon>
    </lineage>
</organism>
<keyword evidence="2" id="KW-1185">Reference proteome</keyword>
<evidence type="ECO:0000313" key="1">
    <source>
        <dbReference type="EMBL" id="MCD2421783.1"/>
    </source>
</evidence>
<gene>
    <name evidence="1" type="ORF">LQ567_03350</name>
</gene>
<accession>A0ABS8PL03</accession>
<dbReference type="EMBL" id="JAJNEC010000003">
    <property type="protein sequence ID" value="MCD2421783.1"/>
    <property type="molecule type" value="Genomic_DNA"/>
</dbReference>
<proteinExistence type="predicted"/>
<name>A0ABS8PL03_9BACT</name>
<dbReference type="Proteomes" id="UP001199816">
    <property type="component" value="Unassembled WGS sequence"/>
</dbReference>